<dbReference type="EMBL" id="JBBNAG010000013">
    <property type="protein sequence ID" value="KAK9082678.1"/>
    <property type="molecule type" value="Genomic_DNA"/>
</dbReference>
<reference evidence="1 2" key="1">
    <citation type="submission" date="2024-01" db="EMBL/GenBank/DDBJ databases">
        <title>Genome assemblies of Stephania.</title>
        <authorList>
            <person name="Yang L."/>
        </authorList>
    </citation>
    <scope>NUCLEOTIDE SEQUENCE [LARGE SCALE GENOMIC DNA]</scope>
    <source>
        <strain evidence="1">JXDWG</strain>
        <tissue evidence="1">Leaf</tissue>
    </source>
</reference>
<accession>A0AAP0HBZ6</accession>
<keyword evidence="2" id="KW-1185">Reference proteome</keyword>
<organism evidence="1 2">
    <name type="scientific">Stephania cephalantha</name>
    <dbReference type="NCBI Taxonomy" id="152367"/>
    <lineage>
        <taxon>Eukaryota</taxon>
        <taxon>Viridiplantae</taxon>
        <taxon>Streptophyta</taxon>
        <taxon>Embryophyta</taxon>
        <taxon>Tracheophyta</taxon>
        <taxon>Spermatophyta</taxon>
        <taxon>Magnoliopsida</taxon>
        <taxon>Ranunculales</taxon>
        <taxon>Menispermaceae</taxon>
        <taxon>Menispermoideae</taxon>
        <taxon>Cissampelideae</taxon>
        <taxon>Stephania</taxon>
    </lineage>
</organism>
<proteinExistence type="predicted"/>
<gene>
    <name evidence="1" type="ORF">Scep_029149</name>
</gene>
<name>A0AAP0HBZ6_9MAGN</name>
<comment type="caution">
    <text evidence="1">The sequence shown here is derived from an EMBL/GenBank/DDBJ whole genome shotgun (WGS) entry which is preliminary data.</text>
</comment>
<evidence type="ECO:0000313" key="1">
    <source>
        <dbReference type="EMBL" id="KAK9082678.1"/>
    </source>
</evidence>
<protein>
    <submittedName>
        <fullName evidence="1">Uncharacterized protein</fullName>
    </submittedName>
</protein>
<dbReference type="AlphaFoldDB" id="A0AAP0HBZ6"/>
<dbReference type="Proteomes" id="UP001419268">
    <property type="component" value="Unassembled WGS sequence"/>
</dbReference>
<evidence type="ECO:0000313" key="2">
    <source>
        <dbReference type="Proteomes" id="UP001419268"/>
    </source>
</evidence>
<sequence length="66" mass="7364">MNGNLGGEGGRLFFFDHIWTRLSKKITTKKKIERGFLRWSNNPGCCCPSKSLCSRTNGVGAIACLW</sequence>